<organism evidence="2 3">
    <name type="scientific">Smittium culicis</name>
    <dbReference type="NCBI Taxonomy" id="133412"/>
    <lineage>
        <taxon>Eukaryota</taxon>
        <taxon>Fungi</taxon>
        <taxon>Fungi incertae sedis</taxon>
        <taxon>Zoopagomycota</taxon>
        <taxon>Kickxellomycotina</taxon>
        <taxon>Harpellomycetes</taxon>
        <taxon>Harpellales</taxon>
        <taxon>Legeriomycetaceae</taxon>
        <taxon>Smittium</taxon>
    </lineage>
</organism>
<sequence>MENNNMVPGSSMHVGRTANSSTSDKGDTRTRKRKISALQQQGVVLDGLEDQRSILKAQGLTDNAINIIVSNHRSAKHRSRNYTTRIKFLEWYINNADESPIHASHISTI</sequence>
<feature type="region of interest" description="Disordered" evidence="1">
    <location>
        <begin position="1"/>
        <end position="35"/>
    </location>
</feature>
<dbReference type="EMBL" id="LSSM01003875">
    <property type="protein sequence ID" value="OMJ16497.1"/>
    <property type="molecule type" value="Genomic_DNA"/>
</dbReference>
<gene>
    <name evidence="2" type="ORF">AYI69_g7822</name>
</gene>
<evidence type="ECO:0000313" key="2">
    <source>
        <dbReference type="EMBL" id="OMJ16497.1"/>
    </source>
</evidence>
<reference evidence="3" key="1">
    <citation type="submission" date="2017-01" db="EMBL/GenBank/DDBJ databases">
        <authorList>
            <person name="Wang Y."/>
            <person name="White M."/>
            <person name="Kvist S."/>
            <person name="Moncalvo J.-M."/>
        </authorList>
    </citation>
    <scope>NUCLEOTIDE SEQUENCE [LARGE SCALE GENOMIC DNA]</scope>
    <source>
        <strain evidence="3">ID-206-W2</strain>
    </source>
</reference>
<evidence type="ECO:0000256" key="1">
    <source>
        <dbReference type="SAM" id="MobiDB-lite"/>
    </source>
</evidence>
<dbReference type="OrthoDB" id="10455216at2759"/>
<evidence type="ECO:0000313" key="3">
    <source>
        <dbReference type="Proteomes" id="UP000187429"/>
    </source>
</evidence>
<protein>
    <submittedName>
        <fullName evidence="2">Uncharacterized protein</fullName>
    </submittedName>
</protein>
<name>A0A1R1XPD9_9FUNG</name>
<dbReference type="AlphaFoldDB" id="A0A1R1XPD9"/>
<proteinExistence type="predicted"/>
<keyword evidence="3" id="KW-1185">Reference proteome</keyword>
<comment type="caution">
    <text evidence="2">The sequence shown here is derived from an EMBL/GenBank/DDBJ whole genome shotgun (WGS) entry which is preliminary data.</text>
</comment>
<accession>A0A1R1XPD9</accession>
<dbReference type="Proteomes" id="UP000187429">
    <property type="component" value="Unassembled WGS sequence"/>
</dbReference>